<dbReference type="GeneID" id="95517459"/>
<dbReference type="Proteomes" id="UP000252698">
    <property type="component" value="Chromosome"/>
</dbReference>
<proteinExistence type="predicted"/>
<sequence>MSDRTPRSNPIVDAPATPAACAQDRAGRDAEEQAGAARDQRADAGVQGQQAAGSPGGRR</sequence>
<reference evidence="2 3" key="1">
    <citation type="journal article" date="2018" name="Front. Microbiol.">
        <title>Genome Sequencing of Streptomyces atratus SCSIOZH16 and Activation Production of Nocardamine via Metabolic Engineering.</title>
        <authorList>
            <person name="Li Y."/>
            <person name="Zhang C."/>
            <person name="Liu C."/>
            <person name="Ju J."/>
            <person name="Ma J."/>
        </authorList>
    </citation>
    <scope>NUCLEOTIDE SEQUENCE [LARGE SCALE GENOMIC DNA]</scope>
    <source>
        <strain evidence="2 3">SCSIO_ZH16</strain>
    </source>
</reference>
<feature type="region of interest" description="Disordered" evidence="1">
    <location>
        <begin position="1"/>
        <end position="59"/>
    </location>
</feature>
<accession>A0A2Z5J6Z9</accession>
<evidence type="ECO:0000313" key="3">
    <source>
        <dbReference type="Proteomes" id="UP000252698"/>
    </source>
</evidence>
<organism evidence="2 3">
    <name type="scientific">Streptomyces atratus</name>
    <dbReference type="NCBI Taxonomy" id="1893"/>
    <lineage>
        <taxon>Bacteria</taxon>
        <taxon>Bacillati</taxon>
        <taxon>Actinomycetota</taxon>
        <taxon>Actinomycetes</taxon>
        <taxon>Kitasatosporales</taxon>
        <taxon>Streptomycetaceae</taxon>
        <taxon>Streptomyces</taxon>
    </lineage>
</organism>
<gene>
    <name evidence="2" type="ORF">C5746_02610</name>
</gene>
<dbReference type="RefSeq" id="WP_114242705.1">
    <property type="nucleotide sequence ID" value="NZ_CP027306.1"/>
</dbReference>
<dbReference type="KEGG" id="sata:C5746_02610"/>
<dbReference type="EMBL" id="CP027306">
    <property type="protein sequence ID" value="AXE76040.1"/>
    <property type="molecule type" value="Genomic_DNA"/>
</dbReference>
<dbReference type="AlphaFoldDB" id="A0A2Z5J6Z9"/>
<evidence type="ECO:0000256" key="1">
    <source>
        <dbReference type="SAM" id="MobiDB-lite"/>
    </source>
</evidence>
<protein>
    <submittedName>
        <fullName evidence="2">Uncharacterized protein</fullName>
    </submittedName>
</protein>
<evidence type="ECO:0000313" key="2">
    <source>
        <dbReference type="EMBL" id="AXE76040.1"/>
    </source>
</evidence>
<feature type="compositionally biased region" description="Low complexity" evidence="1">
    <location>
        <begin position="33"/>
        <end position="53"/>
    </location>
</feature>
<name>A0A2Z5J6Z9_STRAR</name>